<evidence type="ECO:0000256" key="10">
    <source>
        <dbReference type="SAM" id="Phobius"/>
    </source>
</evidence>
<evidence type="ECO:0000256" key="2">
    <source>
        <dbReference type="ARBA" id="ARBA00022475"/>
    </source>
</evidence>
<dbReference type="AlphaFoldDB" id="A0A8S4SAD9"/>
<dbReference type="GO" id="GO:0005886">
    <property type="term" value="C:plasma membrane"/>
    <property type="evidence" value="ECO:0007669"/>
    <property type="project" value="UniProtKB-SubCell"/>
</dbReference>
<proteinExistence type="predicted"/>
<sequence length="300" mass="33532">MWRKKAIQNMMAESNHELSSESREVGRAMVKSYNDESTRQLRLYFSLVMLTVFCWGASAEKNQLPLRAWYPYDSSQTPAYQLTYAHQCIAIFLAAVINICMDTVVTSLISLCRCRLKLLGLSLSSLCDGSDMADDGRLMAASDKMVGDRLRHCAVRHQAVLAQVTLLQTCFSTPILVQFGVSLIILCVTAYQLAFEANSLVRVVSMLGYLLTIVLQVFIYCYQGNKLVEESEAISTAAYESPWYACSIPVRRSLLIIMTRSNQAAKLSAGGFTELSLTCFMSIIKASYSFFTVLKQVEET</sequence>
<dbReference type="PANTHER" id="PTHR21137">
    <property type="entry name" value="ODORANT RECEPTOR"/>
    <property type="match status" value="1"/>
</dbReference>
<dbReference type="PANTHER" id="PTHR21137:SF35">
    <property type="entry name" value="ODORANT RECEPTOR 19A-RELATED"/>
    <property type="match status" value="1"/>
</dbReference>
<comment type="subcellular location">
    <subcellularLocation>
        <location evidence="1">Cell membrane</location>
        <topology evidence="1">Multi-pass membrane protein</topology>
    </subcellularLocation>
</comment>
<gene>
    <name evidence="11" type="primary">jg7223</name>
    <name evidence="11" type="ORF">PAEG_LOCUS22744</name>
</gene>
<keyword evidence="4 10" id="KW-0812">Transmembrane</keyword>
<evidence type="ECO:0000256" key="5">
    <source>
        <dbReference type="ARBA" id="ARBA00022725"/>
    </source>
</evidence>
<evidence type="ECO:0000256" key="8">
    <source>
        <dbReference type="ARBA" id="ARBA00023170"/>
    </source>
</evidence>
<evidence type="ECO:0000256" key="7">
    <source>
        <dbReference type="ARBA" id="ARBA00023136"/>
    </source>
</evidence>
<organism evidence="11 12">
    <name type="scientific">Pararge aegeria aegeria</name>
    <dbReference type="NCBI Taxonomy" id="348720"/>
    <lineage>
        <taxon>Eukaryota</taxon>
        <taxon>Metazoa</taxon>
        <taxon>Ecdysozoa</taxon>
        <taxon>Arthropoda</taxon>
        <taxon>Hexapoda</taxon>
        <taxon>Insecta</taxon>
        <taxon>Pterygota</taxon>
        <taxon>Neoptera</taxon>
        <taxon>Endopterygota</taxon>
        <taxon>Lepidoptera</taxon>
        <taxon>Glossata</taxon>
        <taxon>Ditrysia</taxon>
        <taxon>Papilionoidea</taxon>
        <taxon>Nymphalidae</taxon>
        <taxon>Satyrinae</taxon>
        <taxon>Satyrini</taxon>
        <taxon>Parargina</taxon>
        <taxon>Pararge</taxon>
    </lineage>
</organism>
<evidence type="ECO:0000256" key="1">
    <source>
        <dbReference type="ARBA" id="ARBA00004651"/>
    </source>
</evidence>
<evidence type="ECO:0000256" key="3">
    <source>
        <dbReference type="ARBA" id="ARBA00022606"/>
    </source>
</evidence>
<dbReference type="GO" id="GO:0007165">
    <property type="term" value="P:signal transduction"/>
    <property type="evidence" value="ECO:0007669"/>
    <property type="project" value="UniProtKB-KW"/>
</dbReference>
<dbReference type="OrthoDB" id="6617147at2759"/>
<dbReference type="GO" id="GO:0004984">
    <property type="term" value="F:olfactory receptor activity"/>
    <property type="evidence" value="ECO:0007669"/>
    <property type="project" value="InterPro"/>
</dbReference>
<comment type="caution">
    <text evidence="11">The sequence shown here is derived from an EMBL/GenBank/DDBJ whole genome shotgun (WGS) entry which is preliminary data.</text>
</comment>
<dbReference type="EMBL" id="CAKXAJ010026089">
    <property type="protein sequence ID" value="CAH2255061.1"/>
    <property type="molecule type" value="Genomic_DNA"/>
</dbReference>
<name>A0A8S4SAD9_9NEOP</name>
<keyword evidence="2" id="KW-1003">Cell membrane</keyword>
<dbReference type="Proteomes" id="UP000838756">
    <property type="component" value="Unassembled WGS sequence"/>
</dbReference>
<dbReference type="InterPro" id="IPR004117">
    <property type="entry name" value="7tm6_olfct_rcpt"/>
</dbReference>
<reference evidence="11" key="1">
    <citation type="submission" date="2022-03" db="EMBL/GenBank/DDBJ databases">
        <authorList>
            <person name="Lindestad O."/>
        </authorList>
    </citation>
    <scope>NUCLEOTIDE SEQUENCE</scope>
</reference>
<evidence type="ECO:0000256" key="9">
    <source>
        <dbReference type="ARBA" id="ARBA00023224"/>
    </source>
</evidence>
<keyword evidence="6 10" id="KW-1133">Transmembrane helix</keyword>
<keyword evidence="9" id="KW-0807">Transducer</keyword>
<dbReference type="Pfam" id="PF02949">
    <property type="entry name" value="7tm_6"/>
    <property type="match status" value="1"/>
</dbReference>
<keyword evidence="5" id="KW-0552">Olfaction</keyword>
<evidence type="ECO:0000256" key="4">
    <source>
        <dbReference type="ARBA" id="ARBA00022692"/>
    </source>
</evidence>
<evidence type="ECO:0000256" key="6">
    <source>
        <dbReference type="ARBA" id="ARBA00022989"/>
    </source>
</evidence>
<feature type="transmembrane region" description="Helical" evidence="10">
    <location>
        <begin position="175"/>
        <end position="194"/>
    </location>
</feature>
<keyword evidence="8" id="KW-0675">Receptor</keyword>
<evidence type="ECO:0000313" key="11">
    <source>
        <dbReference type="EMBL" id="CAH2255061.1"/>
    </source>
</evidence>
<feature type="transmembrane region" description="Helical" evidence="10">
    <location>
        <begin position="84"/>
        <end position="109"/>
    </location>
</feature>
<dbReference type="GO" id="GO:0005549">
    <property type="term" value="F:odorant binding"/>
    <property type="evidence" value="ECO:0007669"/>
    <property type="project" value="InterPro"/>
</dbReference>
<feature type="transmembrane region" description="Helical" evidence="10">
    <location>
        <begin position="200"/>
        <end position="222"/>
    </location>
</feature>
<keyword evidence="3" id="KW-0716">Sensory transduction</keyword>
<accession>A0A8S4SAD9</accession>
<feature type="transmembrane region" description="Helical" evidence="10">
    <location>
        <begin position="41"/>
        <end position="59"/>
    </location>
</feature>
<evidence type="ECO:0000313" key="12">
    <source>
        <dbReference type="Proteomes" id="UP000838756"/>
    </source>
</evidence>
<keyword evidence="12" id="KW-1185">Reference proteome</keyword>
<keyword evidence="7 10" id="KW-0472">Membrane</keyword>
<protein>
    <submittedName>
        <fullName evidence="11">Jg7223 protein</fullName>
    </submittedName>
</protein>